<sequence>MVSLLLTVFILQLAAHIINSVGASAVNDILWTLYNKLPISTSSAAAQQTTLRREVVRLKRELAKVSAQDDFARWAKLRRQHDKVVGDYDKISTSLQSTQSTFNSRLNTLRMILINGLRFFLQYWYAKKALFYIPKGWAPYYAEWILSFPRAPLGSVSIQVWGIACASVIALVGEAIIAVVVLYLGRSAVEKGKEERQSKIDVKVEGKMK</sequence>
<dbReference type="InterPro" id="IPR029012">
    <property type="entry name" value="Helix_hairpin_bin_sf"/>
</dbReference>
<keyword evidence="4 9" id="KW-0812">Transmembrane</keyword>
<dbReference type="GO" id="GO:0043529">
    <property type="term" value="C:GET complex"/>
    <property type="evidence" value="ECO:0007669"/>
    <property type="project" value="InterPro"/>
</dbReference>
<keyword evidence="7" id="KW-0175">Coiled coil</keyword>
<dbReference type="Proteomes" id="UP000800235">
    <property type="component" value="Unassembled WGS sequence"/>
</dbReference>
<comment type="caution">
    <text evidence="9">Lacks conserved residue(s) required for the propagation of feature annotation.</text>
</comment>
<evidence type="ECO:0000256" key="7">
    <source>
        <dbReference type="ARBA" id="ARBA00023054"/>
    </source>
</evidence>
<feature type="signal peptide" evidence="11">
    <location>
        <begin position="1"/>
        <end position="25"/>
    </location>
</feature>
<keyword evidence="8 9" id="KW-0472">Membrane</keyword>
<name>A0A9P4NGF4_9PEZI</name>
<dbReference type="AlphaFoldDB" id="A0A9P4NGF4"/>
<dbReference type="PANTHER" id="PTHR42650">
    <property type="entry name" value="TAIL-ANCHORED PROTEIN INSERTION RECEPTOR WRB"/>
    <property type="match status" value="1"/>
</dbReference>
<evidence type="ECO:0000256" key="10">
    <source>
        <dbReference type="SAM" id="Phobius"/>
    </source>
</evidence>
<evidence type="ECO:0000256" key="11">
    <source>
        <dbReference type="SAM" id="SignalP"/>
    </source>
</evidence>
<evidence type="ECO:0000256" key="4">
    <source>
        <dbReference type="ARBA" id="ARBA00022692"/>
    </source>
</evidence>
<accession>A0A9P4NGF4</accession>
<gene>
    <name evidence="9" type="primary">GET1</name>
    <name evidence="12" type="ORF">EJ08DRAFT_702422</name>
</gene>
<evidence type="ECO:0000256" key="9">
    <source>
        <dbReference type="HAMAP-Rule" id="MF_03113"/>
    </source>
</evidence>
<dbReference type="OrthoDB" id="69461at2759"/>
<evidence type="ECO:0000256" key="2">
    <source>
        <dbReference type="ARBA" id="ARBA00010799"/>
    </source>
</evidence>
<dbReference type="GO" id="GO:0071816">
    <property type="term" value="P:tail-anchored membrane protein insertion into ER membrane"/>
    <property type="evidence" value="ECO:0007669"/>
    <property type="project" value="InterPro"/>
</dbReference>
<dbReference type="HAMAP" id="MF_03113">
    <property type="entry name" value="Get1"/>
    <property type="match status" value="1"/>
</dbReference>
<dbReference type="PANTHER" id="PTHR42650:SF1">
    <property type="entry name" value="GUIDED ENTRY OF TAIL-ANCHORED PROTEINS FACTOR 1"/>
    <property type="match status" value="1"/>
</dbReference>
<evidence type="ECO:0000313" key="12">
    <source>
        <dbReference type="EMBL" id="KAF2420561.1"/>
    </source>
</evidence>
<evidence type="ECO:0000256" key="3">
    <source>
        <dbReference type="ARBA" id="ARBA00022448"/>
    </source>
</evidence>
<dbReference type="Gene3D" id="1.10.287.660">
    <property type="entry name" value="Helix hairpin bin"/>
    <property type="match status" value="1"/>
</dbReference>
<keyword evidence="5 9" id="KW-0256">Endoplasmic reticulum</keyword>
<evidence type="ECO:0000256" key="8">
    <source>
        <dbReference type="ARBA" id="ARBA00023136"/>
    </source>
</evidence>
<comment type="similarity">
    <text evidence="2 9">Belongs to the WRB/GET1 family.</text>
</comment>
<dbReference type="InterPro" id="IPR028945">
    <property type="entry name" value="Get1"/>
</dbReference>
<dbReference type="GO" id="GO:0043495">
    <property type="term" value="F:protein-membrane adaptor activity"/>
    <property type="evidence" value="ECO:0007669"/>
    <property type="project" value="TreeGrafter"/>
</dbReference>
<feature type="chain" id="PRO_5040235028" evidence="11">
    <location>
        <begin position="26"/>
        <end position="209"/>
    </location>
</feature>
<organism evidence="12 13">
    <name type="scientific">Tothia fuscella</name>
    <dbReference type="NCBI Taxonomy" id="1048955"/>
    <lineage>
        <taxon>Eukaryota</taxon>
        <taxon>Fungi</taxon>
        <taxon>Dikarya</taxon>
        <taxon>Ascomycota</taxon>
        <taxon>Pezizomycotina</taxon>
        <taxon>Dothideomycetes</taxon>
        <taxon>Pleosporomycetidae</taxon>
        <taxon>Venturiales</taxon>
        <taxon>Cylindrosympodiaceae</taxon>
        <taxon>Tothia</taxon>
    </lineage>
</organism>
<evidence type="ECO:0000256" key="6">
    <source>
        <dbReference type="ARBA" id="ARBA00022989"/>
    </source>
</evidence>
<dbReference type="FunFam" id="1.10.287.660:FF:000006">
    <property type="entry name" value="Protein GET1"/>
    <property type="match status" value="1"/>
</dbReference>
<proteinExistence type="inferred from homology"/>
<keyword evidence="13" id="KW-1185">Reference proteome</keyword>
<evidence type="ECO:0000256" key="1">
    <source>
        <dbReference type="ARBA" id="ARBA00004477"/>
    </source>
</evidence>
<feature type="topological domain" description="Cytoplasmic" evidence="9">
    <location>
        <begin position="173"/>
        <end position="209"/>
    </location>
</feature>
<evidence type="ECO:0000256" key="5">
    <source>
        <dbReference type="ARBA" id="ARBA00022824"/>
    </source>
</evidence>
<keyword evidence="11" id="KW-0732">Signal</keyword>
<comment type="subcellular location">
    <subcellularLocation>
        <location evidence="1">Endoplasmic reticulum membrane</location>
        <topology evidence="1">Multi-pass membrane protein</topology>
    </subcellularLocation>
</comment>
<feature type="transmembrane region" description="Helical" evidence="10">
    <location>
        <begin position="160"/>
        <end position="184"/>
    </location>
</feature>
<comment type="caution">
    <text evidence="12">The sequence shown here is derived from an EMBL/GenBank/DDBJ whole genome shotgun (WGS) entry which is preliminary data.</text>
</comment>
<dbReference type="GO" id="GO:0005789">
    <property type="term" value="C:endoplasmic reticulum membrane"/>
    <property type="evidence" value="ECO:0007669"/>
    <property type="project" value="UniProtKB-SubCell"/>
</dbReference>
<feature type="topological domain" description="Lumenal" evidence="9">
    <location>
        <begin position="1"/>
        <end position="4"/>
    </location>
</feature>
<protein>
    <submittedName>
        <fullName evidence="12">Protein get1</fullName>
    </submittedName>
</protein>
<keyword evidence="3 9" id="KW-0813">Transport</keyword>
<dbReference type="EMBL" id="MU007108">
    <property type="protein sequence ID" value="KAF2420561.1"/>
    <property type="molecule type" value="Genomic_DNA"/>
</dbReference>
<keyword evidence="6 9" id="KW-1133">Transmembrane helix</keyword>
<reference evidence="12" key="1">
    <citation type="journal article" date="2020" name="Stud. Mycol.">
        <title>101 Dothideomycetes genomes: a test case for predicting lifestyles and emergence of pathogens.</title>
        <authorList>
            <person name="Haridas S."/>
            <person name="Albert R."/>
            <person name="Binder M."/>
            <person name="Bloem J."/>
            <person name="Labutti K."/>
            <person name="Salamov A."/>
            <person name="Andreopoulos B."/>
            <person name="Baker S."/>
            <person name="Barry K."/>
            <person name="Bills G."/>
            <person name="Bluhm B."/>
            <person name="Cannon C."/>
            <person name="Castanera R."/>
            <person name="Culley D."/>
            <person name="Daum C."/>
            <person name="Ezra D."/>
            <person name="Gonzalez J."/>
            <person name="Henrissat B."/>
            <person name="Kuo A."/>
            <person name="Liang C."/>
            <person name="Lipzen A."/>
            <person name="Lutzoni F."/>
            <person name="Magnuson J."/>
            <person name="Mondo S."/>
            <person name="Nolan M."/>
            <person name="Ohm R."/>
            <person name="Pangilinan J."/>
            <person name="Park H.-J."/>
            <person name="Ramirez L."/>
            <person name="Alfaro M."/>
            <person name="Sun H."/>
            <person name="Tritt A."/>
            <person name="Yoshinaga Y."/>
            <person name="Zwiers L.-H."/>
            <person name="Turgeon B."/>
            <person name="Goodwin S."/>
            <person name="Spatafora J."/>
            <person name="Crous P."/>
            <person name="Grigoriev I."/>
        </authorList>
    </citation>
    <scope>NUCLEOTIDE SEQUENCE</scope>
    <source>
        <strain evidence="12">CBS 130266</strain>
    </source>
</reference>
<evidence type="ECO:0000313" key="13">
    <source>
        <dbReference type="Proteomes" id="UP000800235"/>
    </source>
</evidence>
<dbReference type="Pfam" id="PF04420">
    <property type="entry name" value="CHD5"/>
    <property type="match status" value="1"/>
</dbReference>
<dbReference type="InterPro" id="IPR027538">
    <property type="entry name" value="Get1_fungi"/>
</dbReference>